<dbReference type="InterPro" id="IPR041577">
    <property type="entry name" value="RT_RNaseH_2"/>
</dbReference>
<reference evidence="2" key="1">
    <citation type="submission" date="2020-06" db="EMBL/GenBank/DDBJ databases">
        <authorList>
            <person name="Li T."/>
            <person name="Hu X."/>
            <person name="Zhang T."/>
            <person name="Song X."/>
            <person name="Zhang H."/>
            <person name="Dai N."/>
            <person name="Sheng W."/>
            <person name="Hou X."/>
            <person name="Wei L."/>
        </authorList>
    </citation>
    <scope>NUCLEOTIDE SEQUENCE</scope>
    <source>
        <strain evidence="2">G02</strain>
        <tissue evidence="2">Leaf</tissue>
    </source>
</reference>
<dbReference type="InterPro" id="IPR043502">
    <property type="entry name" value="DNA/RNA_pol_sf"/>
</dbReference>
<dbReference type="EMBL" id="JACGWJ010000528">
    <property type="protein sequence ID" value="KAL0291498.1"/>
    <property type="molecule type" value="Genomic_DNA"/>
</dbReference>
<dbReference type="InterPro" id="IPR051320">
    <property type="entry name" value="Viral_Replic_Matur_Polypro"/>
</dbReference>
<accession>A0AAW2JCD4</accession>
<dbReference type="Pfam" id="PF17919">
    <property type="entry name" value="RT_RNaseH_2"/>
    <property type="match status" value="1"/>
</dbReference>
<feature type="domain" description="Reverse transcriptase/retrotransposon-derived protein RNase H-like" evidence="1">
    <location>
        <begin position="42"/>
        <end position="124"/>
    </location>
</feature>
<comment type="caution">
    <text evidence="2">The sequence shown here is derived from an EMBL/GenBank/DDBJ whole genome shotgun (WGS) entry which is preliminary data.</text>
</comment>
<dbReference type="PANTHER" id="PTHR33064">
    <property type="entry name" value="POL PROTEIN"/>
    <property type="match status" value="1"/>
</dbReference>
<feature type="non-terminal residue" evidence="2">
    <location>
        <position position="1"/>
    </location>
</feature>
<name>A0AAW2JCD4_SESRA</name>
<proteinExistence type="predicted"/>
<sequence length="124" mass="13515">SVEYLGHVTSAEGVAIDPSKIEGYGIISKPFTELLKEDGFKWTSKATATFENLKQVMLIASILALPDFTKTFVIETDACDKGIGVVLMQEGRPIAYLSKALGVKNLGLSVYEKEFVALMLAVRK</sequence>
<organism evidence="2">
    <name type="scientific">Sesamum radiatum</name>
    <name type="common">Black benniseed</name>
    <dbReference type="NCBI Taxonomy" id="300843"/>
    <lineage>
        <taxon>Eukaryota</taxon>
        <taxon>Viridiplantae</taxon>
        <taxon>Streptophyta</taxon>
        <taxon>Embryophyta</taxon>
        <taxon>Tracheophyta</taxon>
        <taxon>Spermatophyta</taxon>
        <taxon>Magnoliopsida</taxon>
        <taxon>eudicotyledons</taxon>
        <taxon>Gunneridae</taxon>
        <taxon>Pentapetalae</taxon>
        <taxon>asterids</taxon>
        <taxon>lamiids</taxon>
        <taxon>Lamiales</taxon>
        <taxon>Pedaliaceae</taxon>
        <taxon>Sesamum</taxon>
    </lineage>
</organism>
<protein>
    <submittedName>
        <fullName evidence="2">Gag-Pol polyprotein</fullName>
    </submittedName>
</protein>
<dbReference type="AlphaFoldDB" id="A0AAW2JCD4"/>
<dbReference type="InterPro" id="IPR043128">
    <property type="entry name" value="Rev_trsase/Diguanyl_cyclase"/>
</dbReference>
<gene>
    <name evidence="2" type="ORF">Sradi_7023700</name>
</gene>
<dbReference type="Gene3D" id="3.30.70.270">
    <property type="match status" value="1"/>
</dbReference>
<evidence type="ECO:0000313" key="2">
    <source>
        <dbReference type="EMBL" id="KAL0291498.1"/>
    </source>
</evidence>
<reference evidence="2" key="2">
    <citation type="journal article" date="2024" name="Plant">
        <title>Genomic evolution and insights into agronomic trait innovations of Sesamum species.</title>
        <authorList>
            <person name="Miao H."/>
            <person name="Wang L."/>
            <person name="Qu L."/>
            <person name="Liu H."/>
            <person name="Sun Y."/>
            <person name="Le M."/>
            <person name="Wang Q."/>
            <person name="Wei S."/>
            <person name="Zheng Y."/>
            <person name="Lin W."/>
            <person name="Duan Y."/>
            <person name="Cao H."/>
            <person name="Xiong S."/>
            <person name="Wang X."/>
            <person name="Wei L."/>
            <person name="Li C."/>
            <person name="Ma Q."/>
            <person name="Ju M."/>
            <person name="Zhao R."/>
            <person name="Li G."/>
            <person name="Mu C."/>
            <person name="Tian Q."/>
            <person name="Mei H."/>
            <person name="Zhang T."/>
            <person name="Gao T."/>
            <person name="Zhang H."/>
        </authorList>
    </citation>
    <scope>NUCLEOTIDE SEQUENCE</scope>
    <source>
        <strain evidence="2">G02</strain>
    </source>
</reference>
<dbReference type="SUPFAM" id="SSF56672">
    <property type="entry name" value="DNA/RNA polymerases"/>
    <property type="match status" value="1"/>
</dbReference>
<dbReference type="PANTHER" id="PTHR33064:SF40">
    <property type="entry name" value="REVERSE TRANSCRIPTASE_RETROTRANSPOSON-DERIVED PROTEIN RNASE H-LIKE DOMAIN-CONTAINING PROTEIN"/>
    <property type="match status" value="1"/>
</dbReference>
<evidence type="ECO:0000259" key="1">
    <source>
        <dbReference type="Pfam" id="PF17919"/>
    </source>
</evidence>